<evidence type="ECO:0000313" key="2">
    <source>
        <dbReference type="Proteomes" id="UP000288805"/>
    </source>
</evidence>
<proteinExistence type="predicted"/>
<protein>
    <submittedName>
        <fullName evidence="1">Uncharacterized protein</fullName>
    </submittedName>
</protein>
<evidence type="ECO:0000313" key="1">
    <source>
        <dbReference type="EMBL" id="RVX13292.1"/>
    </source>
</evidence>
<dbReference type="EMBL" id="QGNW01000025">
    <property type="protein sequence ID" value="RVX13292.1"/>
    <property type="molecule type" value="Genomic_DNA"/>
</dbReference>
<dbReference type="AlphaFoldDB" id="A0A438JWF2"/>
<accession>A0A438JWF2</accession>
<dbReference type="Proteomes" id="UP000288805">
    <property type="component" value="Unassembled WGS sequence"/>
</dbReference>
<reference evidence="1 2" key="1">
    <citation type="journal article" date="2018" name="PLoS Genet.">
        <title>Population sequencing reveals clonal diversity and ancestral inbreeding in the grapevine cultivar Chardonnay.</title>
        <authorList>
            <person name="Roach M.J."/>
            <person name="Johnson D.L."/>
            <person name="Bohlmann J."/>
            <person name="van Vuuren H.J."/>
            <person name="Jones S.J."/>
            <person name="Pretorius I.S."/>
            <person name="Schmidt S.A."/>
            <person name="Borneman A.R."/>
        </authorList>
    </citation>
    <scope>NUCLEOTIDE SEQUENCE [LARGE SCALE GENOMIC DNA]</scope>
    <source>
        <strain evidence="2">cv. Chardonnay</strain>
        <tissue evidence="1">Leaf</tissue>
    </source>
</reference>
<comment type="caution">
    <text evidence="1">The sequence shown here is derived from an EMBL/GenBank/DDBJ whole genome shotgun (WGS) entry which is preliminary data.</text>
</comment>
<gene>
    <name evidence="1" type="ORF">CK203_017999</name>
</gene>
<name>A0A438JWF2_VITVI</name>
<sequence>MGRKKKKEEVNVFNYGDKSKIREGKWWWSLGVSINRAMKPRILSWNVREANDQEKCKVIKSLARSLDGCHYVLTRN</sequence>
<organism evidence="1 2">
    <name type="scientific">Vitis vinifera</name>
    <name type="common">Grape</name>
    <dbReference type="NCBI Taxonomy" id="29760"/>
    <lineage>
        <taxon>Eukaryota</taxon>
        <taxon>Viridiplantae</taxon>
        <taxon>Streptophyta</taxon>
        <taxon>Embryophyta</taxon>
        <taxon>Tracheophyta</taxon>
        <taxon>Spermatophyta</taxon>
        <taxon>Magnoliopsida</taxon>
        <taxon>eudicotyledons</taxon>
        <taxon>Gunneridae</taxon>
        <taxon>Pentapetalae</taxon>
        <taxon>rosids</taxon>
        <taxon>Vitales</taxon>
        <taxon>Vitaceae</taxon>
        <taxon>Viteae</taxon>
        <taxon>Vitis</taxon>
    </lineage>
</organism>